<dbReference type="EMBL" id="JACXVP010000002">
    <property type="protein sequence ID" value="KAG5622999.1"/>
    <property type="molecule type" value="Genomic_DNA"/>
</dbReference>
<dbReference type="Proteomes" id="UP000824120">
    <property type="component" value="Chromosome 2"/>
</dbReference>
<evidence type="ECO:0000313" key="1">
    <source>
        <dbReference type="EMBL" id="KAG5622999.1"/>
    </source>
</evidence>
<proteinExistence type="predicted"/>
<protein>
    <submittedName>
        <fullName evidence="1">Uncharacterized protein</fullName>
    </submittedName>
</protein>
<reference evidence="1 2" key="1">
    <citation type="submission" date="2020-09" db="EMBL/GenBank/DDBJ databases">
        <title>De no assembly of potato wild relative species, Solanum commersonii.</title>
        <authorList>
            <person name="Cho K."/>
        </authorList>
    </citation>
    <scope>NUCLEOTIDE SEQUENCE [LARGE SCALE GENOMIC DNA]</scope>
    <source>
        <strain evidence="1">LZ3.2</strain>
        <tissue evidence="1">Leaf</tissue>
    </source>
</reference>
<dbReference type="OrthoDB" id="1301754at2759"/>
<dbReference type="AlphaFoldDB" id="A0A9J6AG69"/>
<sequence length="175" mass="19685">MRNLQTTRGNKSLEYEDLCVQPDIDLPIGYKLPKFDTFNGIGDPHTHLRAYCDKLVGVGRDERRLKTASMIQPIEGKIRSHSKMVCGSKRCAYHSSCWTATGLLWSQNKIEALIKEGAIQLILDLDLAADRGSSQHLICLYNSETPTIWGLEPEETLKNWTCTSSRFASLGRLSK</sequence>
<comment type="caution">
    <text evidence="1">The sequence shown here is derived from an EMBL/GenBank/DDBJ whole genome shotgun (WGS) entry which is preliminary data.</text>
</comment>
<accession>A0A9J6AG69</accession>
<evidence type="ECO:0000313" key="2">
    <source>
        <dbReference type="Proteomes" id="UP000824120"/>
    </source>
</evidence>
<name>A0A9J6AG69_SOLCO</name>
<organism evidence="1 2">
    <name type="scientific">Solanum commersonii</name>
    <name type="common">Commerson's wild potato</name>
    <name type="synonym">Commerson's nightshade</name>
    <dbReference type="NCBI Taxonomy" id="4109"/>
    <lineage>
        <taxon>Eukaryota</taxon>
        <taxon>Viridiplantae</taxon>
        <taxon>Streptophyta</taxon>
        <taxon>Embryophyta</taxon>
        <taxon>Tracheophyta</taxon>
        <taxon>Spermatophyta</taxon>
        <taxon>Magnoliopsida</taxon>
        <taxon>eudicotyledons</taxon>
        <taxon>Gunneridae</taxon>
        <taxon>Pentapetalae</taxon>
        <taxon>asterids</taxon>
        <taxon>lamiids</taxon>
        <taxon>Solanales</taxon>
        <taxon>Solanaceae</taxon>
        <taxon>Solanoideae</taxon>
        <taxon>Solaneae</taxon>
        <taxon>Solanum</taxon>
    </lineage>
</organism>
<keyword evidence="2" id="KW-1185">Reference proteome</keyword>
<gene>
    <name evidence="1" type="ORF">H5410_008217</name>
</gene>